<dbReference type="AlphaFoldDB" id="A0A8T0GPM2"/>
<evidence type="ECO:0000313" key="2">
    <source>
        <dbReference type="EMBL" id="KAG0560537.1"/>
    </source>
</evidence>
<dbReference type="Proteomes" id="UP000822688">
    <property type="component" value="Chromosome 10"/>
</dbReference>
<sequence>MIDPGAHHHEQLGPKRSPLYSCTVRKEVSNATDRLVRSEPHTRRRQRSKERTDVMKAKLCGTRRAAGPRWFCKPSPAVTRPTCMYPLLKVGNFRCFPDCQHQLRNEIGSTDHPPRP</sequence>
<dbReference type="EMBL" id="CM026431">
    <property type="protein sequence ID" value="KAG0560537.1"/>
    <property type="molecule type" value="Genomic_DNA"/>
</dbReference>
<evidence type="ECO:0000256" key="1">
    <source>
        <dbReference type="SAM" id="MobiDB-lite"/>
    </source>
</evidence>
<proteinExistence type="predicted"/>
<comment type="caution">
    <text evidence="2">The sequence shown here is derived from an EMBL/GenBank/DDBJ whole genome shotgun (WGS) entry which is preliminary data.</text>
</comment>
<keyword evidence="3" id="KW-1185">Reference proteome</keyword>
<organism evidence="2 3">
    <name type="scientific">Ceratodon purpureus</name>
    <name type="common">Fire moss</name>
    <name type="synonym">Dicranum purpureum</name>
    <dbReference type="NCBI Taxonomy" id="3225"/>
    <lineage>
        <taxon>Eukaryota</taxon>
        <taxon>Viridiplantae</taxon>
        <taxon>Streptophyta</taxon>
        <taxon>Embryophyta</taxon>
        <taxon>Bryophyta</taxon>
        <taxon>Bryophytina</taxon>
        <taxon>Bryopsida</taxon>
        <taxon>Dicranidae</taxon>
        <taxon>Pseudoditrichales</taxon>
        <taxon>Ditrichaceae</taxon>
        <taxon>Ceratodon</taxon>
    </lineage>
</organism>
<reference evidence="2" key="1">
    <citation type="submission" date="2020-06" db="EMBL/GenBank/DDBJ databases">
        <title>WGS assembly of Ceratodon purpureus strain R40.</title>
        <authorList>
            <person name="Carey S.B."/>
            <person name="Jenkins J."/>
            <person name="Shu S."/>
            <person name="Lovell J.T."/>
            <person name="Sreedasyam A."/>
            <person name="Maumus F."/>
            <person name="Tiley G.P."/>
            <person name="Fernandez-Pozo N."/>
            <person name="Barry K."/>
            <person name="Chen C."/>
            <person name="Wang M."/>
            <person name="Lipzen A."/>
            <person name="Daum C."/>
            <person name="Saski C.A."/>
            <person name="Payton A.C."/>
            <person name="Mcbreen J.C."/>
            <person name="Conrad R.E."/>
            <person name="Kollar L.M."/>
            <person name="Olsson S."/>
            <person name="Huttunen S."/>
            <person name="Landis J.B."/>
            <person name="Wickett N.J."/>
            <person name="Johnson M.G."/>
            <person name="Rensing S.A."/>
            <person name="Grimwood J."/>
            <person name="Schmutz J."/>
            <person name="Mcdaniel S.F."/>
        </authorList>
    </citation>
    <scope>NUCLEOTIDE SEQUENCE</scope>
    <source>
        <strain evidence="2">R40</strain>
    </source>
</reference>
<evidence type="ECO:0000313" key="3">
    <source>
        <dbReference type="Proteomes" id="UP000822688"/>
    </source>
</evidence>
<name>A0A8T0GPM2_CERPU</name>
<gene>
    <name evidence="2" type="ORF">KC19_10G188300</name>
</gene>
<protein>
    <submittedName>
        <fullName evidence="2">Uncharacterized protein</fullName>
    </submittedName>
</protein>
<accession>A0A8T0GPM2</accession>
<feature type="compositionally biased region" description="Basic and acidic residues" evidence="1">
    <location>
        <begin position="30"/>
        <end position="41"/>
    </location>
</feature>
<feature type="region of interest" description="Disordered" evidence="1">
    <location>
        <begin position="30"/>
        <end position="52"/>
    </location>
</feature>